<keyword evidence="3" id="KW-1185">Reference proteome</keyword>
<dbReference type="OrthoDB" id="60670at2157"/>
<protein>
    <submittedName>
        <fullName evidence="2">Uncharacterized protein</fullName>
    </submittedName>
</protein>
<dbReference type="GeneID" id="5327339"/>
<dbReference type="HOGENOM" id="CLU_184948_0_0_2"/>
<evidence type="ECO:0000313" key="3">
    <source>
        <dbReference type="Proteomes" id="UP000001106"/>
    </source>
</evidence>
<organism evidence="2 3">
    <name type="scientific">Methanococcus aeolicus (strain ATCC BAA-1280 / DSM 17508 / OCM 812 / Nankai-3)</name>
    <dbReference type="NCBI Taxonomy" id="419665"/>
    <lineage>
        <taxon>Archaea</taxon>
        <taxon>Methanobacteriati</taxon>
        <taxon>Methanobacteriota</taxon>
        <taxon>Methanomada group</taxon>
        <taxon>Methanococci</taxon>
        <taxon>Methanococcales</taxon>
        <taxon>Methanococcaceae</taxon>
        <taxon>Methanococcus</taxon>
    </lineage>
</organism>
<proteinExistence type="predicted"/>
<dbReference type="EMBL" id="CP000743">
    <property type="protein sequence ID" value="ABR55902.1"/>
    <property type="molecule type" value="Genomic_DNA"/>
</dbReference>
<sequence>MAKDDVGQLIDSLSNKELIIRMDINKTLKLSKFKLGELNLNGEFGISFRDIEGNKKEENVAISAVVESGNDDEEYEEVGAEVEKEEEKSLKEKVADIDKL</sequence>
<accession>A6UTT0</accession>
<dbReference type="AlphaFoldDB" id="A6UTT0"/>
<dbReference type="RefSeq" id="WP_011973034.1">
    <property type="nucleotide sequence ID" value="NC_009635.1"/>
</dbReference>
<gene>
    <name evidence="2" type="ordered locus">Maeo_0314</name>
</gene>
<dbReference type="Proteomes" id="UP000001106">
    <property type="component" value="Chromosome"/>
</dbReference>
<name>A6UTT0_META3</name>
<feature type="region of interest" description="Disordered" evidence="1">
    <location>
        <begin position="80"/>
        <end position="100"/>
    </location>
</feature>
<evidence type="ECO:0000256" key="1">
    <source>
        <dbReference type="SAM" id="MobiDB-lite"/>
    </source>
</evidence>
<dbReference type="KEGG" id="mae:Maeo_0314"/>
<feature type="compositionally biased region" description="Basic and acidic residues" evidence="1">
    <location>
        <begin position="81"/>
        <end position="100"/>
    </location>
</feature>
<dbReference type="STRING" id="419665.Maeo_0314"/>
<reference evidence="2" key="1">
    <citation type="submission" date="2007-06" db="EMBL/GenBank/DDBJ databases">
        <title>Complete sequence of Methanococcus aeolicus Nankai-3.</title>
        <authorList>
            <consortium name="US DOE Joint Genome Institute"/>
            <person name="Copeland A."/>
            <person name="Lucas S."/>
            <person name="Lapidus A."/>
            <person name="Barry K."/>
            <person name="Glavina del Rio T."/>
            <person name="Dalin E."/>
            <person name="Tice H."/>
            <person name="Pitluck S."/>
            <person name="Chain P."/>
            <person name="Malfatti S."/>
            <person name="Shin M."/>
            <person name="Vergez L."/>
            <person name="Schmutz J."/>
            <person name="Larimer F."/>
            <person name="Land M."/>
            <person name="Hauser L."/>
            <person name="Kyrpides N."/>
            <person name="Lykidis A."/>
            <person name="Sieprawska-Lupa M."/>
            <person name="Whitman W.B."/>
            <person name="Richardson P."/>
        </authorList>
    </citation>
    <scope>NUCLEOTIDE SEQUENCE [LARGE SCALE GENOMIC DNA]</scope>
    <source>
        <strain evidence="2">Nankai-3</strain>
    </source>
</reference>
<evidence type="ECO:0000313" key="2">
    <source>
        <dbReference type="EMBL" id="ABR55902.1"/>
    </source>
</evidence>
<dbReference type="eggNOG" id="arCOG06606">
    <property type="taxonomic scope" value="Archaea"/>
</dbReference>